<keyword evidence="3" id="KW-1185">Reference proteome</keyword>
<dbReference type="AlphaFoldDB" id="W7YQ71"/>
<dbReference type="eggNOG" id="COG0668">
    <property type="taxonomic scope" value="Bacteria"/>
</dbReference>
<evidence type="ECO:0008006" key="4">
    <source>
        <dbReference type="Google" id="ProtNLM"/>
    </source>
</evidence>
<dbReference type="OrthoDB" id="2624227at2"/>
<dbReference type="Proteomes" id="UP000019364">
    <property type="component" value="Unassembled WGS sequence"/>
</dbReference>
<evidence type="ECO:0000256" key="1">
    <source>
        <dbReference type="SAM" id="Coils"/>
    </source>
</evidence>
<gene>
    <name evidence="2" type="ORF">JCM16418_690</name>
</gene>
<reference evidence="2 3" key="1">
    <citation type="journal article" date="2014" name="Genome Announc.">
        <title>Draft Genome Sequence of Paenibacillus pini JCM 16418T, Isolated from the Rhizosphere of Pine Tree.</title>
        <authorList>
            <person name="Yuki M."/>
            <person name="Oshima K."/>
            <person name="Suda W."/>
            <person name="Oshida Y."/>
            <person name="Kitamura K."/>
            <person name="Iida Y."/>
            <person name="Hattori M."/>
            <person name="Ohkuma M."/>
        </authorList>
    </citation>
    <scope>NUCLEOTIDE SEQUENCE [LARGE SCALE GENOMIC DNA]</scope>
    <source>
        <strain evidence="2 3">JCM 16418</strain>
    </source>
</reference>
<name>W7YQ71_9BACL</name>
<organism evidence="2 3">
    <name type="scientific">Paenibacillus pini JCM 16418</name>
    <dbReference type="NCBI Taxonomy" id="1236976"/>
    <lineage>
        <taxon>Bacteria</taxon>
        <taxon>Bacillati</taxon>
        <taxon>Bacillota</taxon>
        <taxon>Bacilli</taxon>
        <taxon>Bacillales</taxon>
        <taxon>Paenibacillaceae</taxon>
        <taxon>Paenibacillus</taxon>
    </lineage>
</organism>
<dbReference type="STRING" id="1236976.JCM16418_690"/>
<sequence>MCFHWIRKHINAEIRHLVHEIQRLDLEIHQIEGQIVTLQAQVQHQQEQIDQLQEQVSTGLTTNPELYDYFVHKIGQEVRVDTTSVILTGIVLTVAVDAVELRESGGDIVIIPFAKISSAQ</sequence>
<evidence type="ECO:0000313" key="2">
    <source>
        <dbReference type="EMBL" id="GAF06716.1"/>
    </source>
</evidence>
<feature type="coiled-coil region" evidence="1">
    <location>
        <begin position="14"/>
        <end position="55"/>
    </location>
</feature>
<keyword evidence="1" id="KW-0175">Coiled coil</keyword>
<dbReference type="Gene3D" id="1.20.5.340">
    <property type="match status" value="1"/>
</dbReference>
<dbReference type="RefSeq" id="WP_052020016.1">
    <property type="nucleotide sequence ID" value="NZ_BAVZ01000001.1"/>
</dbReference>
<accession>W7YQ71</accession>
<evidence type="ECO:0000313" key="3">
    <source>
        <dbReference type="Proteomes" id="UP000019364"/>
    </source>
</evidence>
<dbReference type="EMBL" id="BAVZ01000001">
    <property type="protein sequence ID" value="GAF06716.1"/>
    <property type="molecule type" value="Genomic_DNA"/>
</dbReference>
<protein>
    <recommendedName>
        <fullName evidence="4">DUF2642 domain-containing protein</fullName>
    </recommendedName>
</protein>
<proteinExistence type="predicted"/>
<comment type="caution">
    <text evidence="2">The sequence shown here is derived from an EMBL/GenBank/DDBJ whole genome shotgun (WGS) entry which is preliminary data.</text>
</comment>